<proteinExistence type="predicted"/>
<accession>A0ABW5FD65</accession>
<gene>
    <name evidence="1" type="ORF">ACFSX3_23395</name>
</gene>
<evidence type="ECO:0000313" key="2">
    <source>
        <dbReference type="Proteomes" id="UP001597448"/>
    </source>
</evidence>
<organism evidence="1 2">
    <name type="scientific">Paenibacillus rhizoplanae</name>
    <dbReference type="NCBI Taxonomy" id="1917181"/>
    <lineage>
        <taxon>Bacteria</taxon>
        <taxon>Bacillati</taxon>
        <taxon>Bacillota</taxon>
        <taxon>Bacilli</taxon>
        <taxon>Bacillales</taxon>
        <taxon>Paenibacillaceae</taxon>
        <taxon>Paenibacillus</taxon>
    </lineage>
</organism>
<sequence>MTKIRRSYDFPISATYRRDGAIYALQYRVPAEYSRTVRRMFGVKITE</sequence>
<reference evidence="2" key="1">
    <citation type="journal article" date="2019" name="Int. J. Syst. Evol. Microbiol.">
        <title>The Global Catalogue of Microorganisms (GCM) 10K type strain sequencing project: providing services to taxonomists for standard genome sequencing and annotation.</title>
        <authorList>
            <consortium name="The Broad Institute Genomics Platform"/>
            <consortium name="The Broad Institute Genome Sequencing Center for Infectious Disease"/>
            <person name="Wu L."/>
            <person name="Ma J."/>
        </authorList>
    </citation>
    <scope>NUCLEOTIDE SEQUENCE [LARGE SCALE GENOMIC DNA]</scope>
    <source>
        <strain evidence="2">CCM 8725</strain>
    </source>
</reference>
<protein>
    <submittedName>
        <fullName evidence="1">Uncharacterized protein</fullName>
    </submittedName>
</protein>
<comment type="caution">
    <text evidence="1">The sequence shown here is derived from an EMBL/GenBank/DDBJ whole genome shotgun (WGS) entry which is preliminary data.</text>
</comment>
<keyword evidence="2" id="KW-1185">Reference proteome</keyword>
<dbReference type="RefSeq" id="WP_379256919.1">
    <property type="nucleotide sequence ID" value="NZ_JBHSVQ010000001.1"/>
</dbReference>
<evidence type="ECO:0000313" key="1">
    <source>
        <dbReference type="EMBL" id="MFD2412831.1"/>
    </source>
</evidence>
<dbReference type="EMBL" id="JBHUKY010000052">
    <property type="protein sequence ID" value="MFD2412831.1"/>
    <property type="molecule type" value="Genomic_DNA"/>
</dbReference>
<dbReference type="Proteomes" id="UP001597448">
    <property type="component" value="Unassembled WGS sequence"/>
</dbReference>
<name>A0ABW5FD65_9BACL</name>